<dbReference type="Proteomes" id="UP000790347">
    <property type="component" value="Unassembled WGS sequence"/>
</dbReference>
<organism evidence="1 2">
    <name type="scientific">Dermatophagoides farinae</name>
    <name type="common">American house dust mite</name>
    <dbReference type="NCBI Taxonomy" id="6954"/>
    <lineage>
        <taxon>Eukaryota</taxon>
        <taxon>Metazoa</taxon>
        <taxon>Ecdysozoa</taxon>
        <taxon>Arthropoda</taxon>
        <taxon>Chelicerata</taxon>
        <taxon>Arachnida</taxon>
        <taxon>Acari</taxon>
        <taxon>Acariformes</taxon>
        <taxon>Sarcoptiformes</taxon>
        <taxon>Astigmata</taxon>
        <taxon>Psoroptidia</taxon>
        <taxon>Analgoidea</taxon>
        <taxon>Pyroglyphidae</taxon>
        <taxon>Dermatophagoidinae</taxon>
        <taxon>Dermatophagoides</taxon>
    </lineage>
</organism>
<protein>
    <submittedName>
        <fullName evidence="1">Uncharacterized protein</fullName>
    </submittedName>
</protein>
<accession>A0A922KSQ8</accession>
<reference evidence="1" key="1">
    <citation type="submission" date="2013-05" db="EMBL/GenBank/DDBJ databases">
        <authorList>
            <person name="Yim A.K.Y."/>
            <person name="Chan T.F."/>
            <person name="Ji K.M."/>
            <person name="Liu X.Y."/>
            <person name="Zhou J.W."/>
            <person name="Li R.Q."/>
            <person name="Yang K.Y."/>
            <person name="Li J."/>
            <person name="Li M."/>
            <person name="Law P.T.W."/>
            <person name="Wu Y.L."/>
            <person name="Cai Z.L."/>
            <person name="Qin H."/>
            <person name="Bao Y."/>
            <person name="Leung R.K.K."/>
            <person name="Ng P.K.S."/>
            <person name="Zou J."/>
            <person name="Zhong X.J."/>
            <person name="Ran P.X."/>
            <person name="Zhong N.S."/>
            <person name="Liu Z.G."/>
            <person name="Tsui S.K.W."/>
        </authorList>
    </citation>
    <scope>NUCLEOTIDE SEQUENCE</scope>
    <source>
        <strain evidence="1">Derf</strain>
        <tissue evidence="1">Whole organism</tissue>
    </source>
</reference>
<evidence type="ECO:0000313" key="1">
    <source>
        <dbReference type="EMBL" id="KAH9493543.1"/>
    </source>
</evidence>
<sequence length="82" mass="10176">MSRSNDKDYLLYLCHYYRIEHWQVNHEFIVRFWMMDQPVGTIIIKVSSEQHNTCRAVKKVTFSVQRSVFSVRWFYCRRIFYS</sequence>
<proteinExistence type="predicted"/>
<name>A0A922KSQ8_DERFA</name>
<evidence type="ECO:0000313" key="2">
    <source>
        <dbReference type="Proteomes" id="UP000790347"/>
    </source>
</evidence>
<comment type="caution">
    <text evidence="1">The sequence shown here is derived from an EMBL/GenBank/DDBJ whole genome shotgun (WGS) entry which is preliminary data.</text>
</comment>
<dbReference type="EMBL" id="ASGP02000008">
    <property type="protein sequence ID" value="KAH9493543.1"/>
    <property type="molecule type" value="Genomic_DNA"/>
</dbReference>
<keyword evidence="2" id="KW-1185">Reference proteome</keyword>
<reference evidence="1" key="2">
    <citation type="journal article" date="2022" name="Res Sq">
        <title>Comparative Genomics Reveals Insights into the Divergent Evolution of Astigmatic Mites and Household Pest Adaptations.</title>
        <authorList>
            <person name="Xiong Q."/>
            <person name="Wan A.T.-Y."/>
            <person name="Liu X.-Y."/>
            <person name="Fung C.S.-H."/>
            <person name="Xiao X."/>
            <person name="Malainual N."/>
            <person name="Hou J."/>
            <person name="Wang L."/>
            <person name="Wang M."/>
            <person name="Yang K."/>
            <person name="Cui Y."/>
            <person name="Leung E."/>
            <person name="Nong W."/>
            <person name="Shin S.-K."/>
            <person name="Au S."/>
            <person name="Jeong K.Y."/>
            <person name="Chew F.T."/>
            <person name="Hui J."/>
            <person name="Leung T.F."/>
            <person name="Tungtrongchitr A."/>
            <person name="Zhong N."/>
            <person name="Liu Z."/>
            <person name="Tsui S."/>
        </authorList>
    </citation>
    <scope>NUCLEOTIDE SEQUENCE</scope>
    <source>
        <strain evidence="1">Derf</strain>
        <tissue evidence="1">Whole organism</tissue>
    </source>
</reference>
<dbReference type="AlphaFoldDB" id="A0A922KSQ8"/>
<gene>
    <name evidence="1" type="ORF">DERF_014284</name>
</gene>